<dbReference type="InterPro" id="IPR025391">
    <property type="entry name" value="DUF4123"/>
</dbReference>
<accession>A0ABM7AI43</accession>
<dbReference type="Proteomes" id="UP000268669">
    <property type="component" value="Chromosome"/>
</dbReference>
<gene>
    <name evidence="2" type="ORF">EGX47_12515</name>
</gene>
<dbReference type="Pfam" id="PF13503">
    <property type="entry name" value="DUF4123"/>
    <property type="match status" value="1"/>
</dbReference>
<reference evidence="2" key="1">
    <citation type="submission" date="2018-11" db="EMBL/GenBank/DDBJ databases">
        <title>FDA dAtabase for Regulatory Grade micrObial Sequences (FDA-ARGOS): Supporting development and validation of Infectious Disease Dx tests.</title>
        <authorList>
            <person name="Bliska J."/>
            <person name="Cleland M.-M."/>
            <person name="Tallon L."/>
            <person name="Sadzewicz L."/>
            <person name="Zhao X."/>
            <person name="Vavikolanu K."/>
            <person name="Mehta A."/>
            <person name="Aluvathingal J."/>
            <person name="Nadendla S."/>
            <person name="Yan Y."/>
            <person name="Sichtig H."/>
        </authorList>
    </citation>
    <scope>NUCLEOTIDE SEQUENCE [LARGE SCALE GENOMIC DNA]</scope>
    <source>
        <strain evidence="2">FDAARGOS_581</strain>
    </source>
</reference>
<evidence type="ECO:0000313" key="3">
    <source>
        <dbReference type="Proteomes" id="UP000268669"/>
    </source>
</evidence>
<evidence type="ECO:0000313" key="2">
    <source>
        <dbReference type="EMBL" id="AYW92038.1"/>
    </source>
</evidence>
<organism evidence="2 3">
    <name type="scientific">Yersinia pseudotuberculosis</name>
    <dbReference type="NCBI Taxonomy" id="633"/>
    <lineage>
        <taxon>Bacteria</taxon>
        <taxon>Pseudomonadati</taxon>
        <taxon>Pseudomonadota</taxon>
        <taxon>Gammaproteobacteria</taxon>
        <taxon>Enterobacterales</taxon>
        <taxon>Yersiniaceae</taxon>
        <taxon>Yersinia</taxon>
    </lineage>
</organism>
<keyword evidence="3" id="KW-1185">Reference proteome</keyword>
<feature type="domain" description="DUF4123" evidence="1">
    <location>
        <begin position="44"/>
        <end position="135"/>
    </location>
</feature>
<evidence type="ECO:0000259" key="1">
    <source>
        <dbReference type="Pfam" id="PF13503"/>
    </source>
</evidence>
<name>A0ABM7AI43_YERPU</name>
<dbReference type="EMBL" id="CP033713">
    <property type="protein sequence ID" value="AYW92038.1"/>
    <property type="molecule type" value="Genomic_DNA"/>
</dbReference>
<protein>
    <submittedName>
        <fullName evidence="2">DUF4123 domain-containing protein</fullName>
    </submittedName>
</protein>
<proteinExistence type="predicted"/>
<dbReference type="RefSeq" id="WP_050321396.1">
    <property type="nucleotide sequence ID" value="NZ_CIKF01000034.1"/>
</dbReference>
<sequence>MTIEYQEPHLPLAEHQYAVIDRMCVSQLPNDWPVLELVSPMLAPQAHLYPWLLPLHELPSGEWRTFMAALSQHSDPHSPPVSCLLLSSNRTPQGLRSALVGAMYLTDPQHKGHILRYYDPRVLFHLHWMLNPWQFSNQLPVQEIPRWTFWLDGGWYTLECPERIAFPPGESTSMPLAQLQRCGQINQALAKLPHSVDIHQRQEISRRIDVLLEQATRCQLPTEEDRIAFALHGLNQREEFWTAPKMVELLAQARQIPDFYRDETNNWDDSRWLEMTQTQSRNIGWNY</sequence>